<organism evidence="3 4">
    <name type="scientific">Sporotomaculum syntrophicum</name>
    <dbReference type="NCBI Taxonomy" id="182264"/>
    <lineage>
        <taxon>Bacteria</taxon>
        <taxon>Bacillati</taxon>
        <taxon>Bacillota</taxon>
        <taxon>Clostridia</taxon>
        <taxon>Eubacteriales</taxon>
        <taxon>Desulfallaceae</taxon>
        <taxon>Sporotomaculum</taxon>
    </lineage>
</organism>
<dbReference type="EMBL" id="LSRS01000003">
    <property type="protein sequence ID" value="KAF1085201.1"/>
    <property type="molecule type" value="Genomic_DNA"/>
</dbReference>
<evidence type="ECO:0000313" key="3">
    <source>
        <dbReference type="EMBL" id="KAF1085201.1"/>
    </source>
</evidence>
<dbReference type="InterPro" id="IPR014722">
    <property type="entry name" value="Rib_uL2_dom2"/>
</dbReference>
<name>A0A9D2WQR8_9FIRM</name>
<dbReference type="Proteomes" id="UP000798488">
    <property type="component" value="Unassembled WGS sequence"/>
</dbReference>
<evidence type="ECO:0000256" key="1">
    <source>
        <dbReference type="ARBA" id="ARBA00022980"/>
    </source>
</evidence>
<evidence type="ECO:0008006" key="5">
    <source>
        <dbReference type="Google" id="ProtNLM"/>
    </source>
</evidence>
<dbReference type="CDD" id="cd06088">
    <property type="entry name" value="KOW_RPL14"/>
    <property type="match status" value="1"/>
</dbReference>
<dbReference type="GO" id="GO:0005840">
    <property type="term" value="C:ribosome"/>
    <property type="evidence" value="ECO:0007669"/>
    <property type="project" value="UniProtKB-KW"/>
</dbReference>
<dbReference type="InterPro" id="IPR008991">
    <property type="entry name" value="Translation_prot_SH3-like_sf"/>
</dbReference>
<keyword evidence="1" id="KW-0689">Ribosomal protein</keyword>
<gene>
    <name evidence="3" type="ORF">SPSYN_01337</name>
</gene>
<keyword evidence="4" id="KW-1185">Reference proteome</keyword>
<protein>
    <recommendedName>
        <fullName evidence="5">50S ribosomal protein L14e</fullName>
    </recommendedName>
</protein>
<sequence length="97" mass="10863">MVQLGITPGQLVEPKAGRDSGKYYLVLQVIDDCYVLAVDGTVRRLENPKKKNIKHLILHGKIAKEIAGKLKLGERISNVEIRRALEGLLDKTEELPF</sequence>
<dbReference type="InterPro" id="IPR041985">
    <property type="entry name" value="Ribosomal_eL14_KOW"/>
</dbReference>
<evidence type="ECO:0000256" key="2">
    <source>
        <dbReference type="ARBA" id="ARBA00023274"/>
    </source>
</evidence>
<dbReference type="Gene3D" id="2.30.30.30">
    <property type="match status" value="1"/>
</dbReference>
<dbReference type="AlphaFoldDB" id="A0A9D2WQR8"/>
<dbReference type="SUPFAM" id="SSF50104">
    <property type="entry name" value="Translation proteins SH3-like domain"/>
    <property type="match status" value="1"/>
</dbReference>
<accession>A0A9D2WQR8</accession>
<reference evidence="3" key="1">
    <citation type="submission" date="2016-02" db="EMBL/GenBank/DDBJ databases">
        <title>Draft Genome Sequence of Sporotomaculum syntrophicum Strain FB, a Syntrophic Benzoate Degrader.</title>
        <authorList>
            <person name="Nobu M.K."/>
            <person name="Narihiro T."/>
            <person name="Qiu Y.-L."/>
            <person name="Ohashi A."/>
            <person name="Liu W.-T."/>
            <person name="Yuji S."/>
        </authorList>
    </citation>
    <scope>NUCLEOTIDE SEQUENCE</scope>
    <source>
        <strain evidence="3">FB</strain>
    </source>
</reference>
<dbReference type="RefSeq" id="WP_243152947.1">
    <property type="nucleotide sequence ID" value="NZ_LSRS01000003.1"/>
</dbReference>
<keyword evidence="2" id="KW-0687">Ribonucleoprotein</keyword>
<comment type="caution">
    <text evidence="3">The sequence shown here is derived from an EMBL/GenBank/DDBJ whole genome shotgun (WGS) entry which is preliminary data.</text>
</comment>
<evidence type="ECO:0000313" key="4">
    <source>
        <dbReference type="Proteomes" id="UP000798488"/>
    </source>
</evidence>
<dbReference type="GO" id="GO:1990904">
    <property type="term" value="C:ribonucleoprotein complex"/>
    <property type="evidence" value="ECO:0007669"/>
    <property type="project" value="UniProtKB-KW"/>
</dbReference>
<proteinExistence type="predicted"/>